<dbReference type="RefSeq" id="WP_188789473.1">
    <property type="nucleotide sequence ID" value="NZ_BMJV01000002.1"/>
</dbReference>
<evidence type="ECO:0000313" key="2">
    <source>
        <dbReference type="EMBL" id="GGG67821.1"/>
    </source>
</evidence>
<feature type="compositionally biased region" description="Basic and acidic residues" evidence="1">
    <location>
        <begin position="60"/>
        <end position="96"/>
    </location>
</feature>
<name>A0A8J3EG20_9RHOB</name>
<comment type="caution">
    <text evidence="2">The sequence shown here is derived from an EMBL/GenBank/DDBJ whole genome shotgun (WGS) entry which is preliminary data.</text>
</comment>
<gene>
    <name evidence="2" type="ORF">GCM10011415_13630</name>
</gene>
<dbReference type="EMBL" id="BMJV01000002">
    <property type="protein sequence ID" value="GGG67821.1"/>
    <property type="molecule type" value="Genomic_DNA"/>
</dbReference>
<evidence type="ECO:0000313" key="3">
    <source>
        <dbReference type="Proteomes" id="UP000617145"/>
    </source>
</evidence>
<dbReference type="Proteomes" id="UP000617145">
    <property type="component" value="Unassembled WGS sequence"/>
</dbReference>
<accession>A0A8J3EG20</accession>
<reference evidence="2" key="2">
    <citation type="submission" date="2020-09" db="EMBL/GenBank/DDBJ databases">
        <authorList>
            <person name="Sun Q."/>
            <person name="Zhou Y."/>
        </authorList>
    </citation>
    <scope>NUCLEOTIDE SEQUENCE</scope>
    <source>
        <strain evidence="2">CGMCC 1.15762</strain>
    </source>
</reference>
<dbReference type="AlphaFoldDB" id="A0A8J3EG20"/>
<keyword evidence="3" id="KW-1185">Reference proteome</keyword>
<sequence length="122" mass="13805">MSFVIDVAVLVLLVGTLGYAWVVDRRVRKLMVVLREMEPMIGSFSQAVERSESTVSALRAAREAQPRARTETRSETRTEAARKEPAFRSSRERPSRPPEATPLNGKSELVRGFFETVRQREA</sequence>
<evidence type="ECO:0000256" key="1">
    <source>
        <dbReference type="SAM" id="MobiDB-lite"/>
    </source>
</evidence>
<organism evidence="2 3">
    <name type="scientific">Salipiger pallidus</name>
    <dbReference type="NCBI Taxonomy" id="1775170"/>
    <lineage>
        <taxon>Bacteria</taxon>
        <taxon>Pseudomonadati</taxon>
        <taxon>Pseudomonadota</taxon>
        <taxon>Alphaproteobacteria</taxon>
        <taxon>Rhodobacterales</taxon>
        <taxon>Roseobacteraceae</taxon>
        <taxon>Salipiger</taxon>
    </lineage>
</organism>
<feature type="region of interest" description="Disordered" evidence="1">
    <location>
        <begin position="55"/>
        <end position="108"/>
    </location>
</feature>
<evidence type="ECO:0008006" key="4">
    <source>
        <dbReference type="Google" id="ProtNLM"/>
    </source>
</evidence>
<proteinExistence type="predicted"/>
<reference evidence="2" key="1">
    <citation type="journal article" date="2014" name="Int. J. Syst. Evol. Microbiol.">
        <title>Complete genome sequence of Corynebacterium casei LMG S-19264T (=DSM 44701T), isolated from a smear-ripened cheese.</title>
        <authorList>
            <consortium name="US DOE Joint Genome Institute (JGI-PGF)"/>
            <person name="Walter F."/>
            <person name="Albersmeier A."/>
            <person name="Kalinowski J."/>
            <person name="Ruckert C."/>
        </authorList>
    </citation>
    <scope>NUCLEOTIDE SEQUENCE</scope>
    <source>
        <strain evidence="2">CGMCC 1.15762</strain>
    </source>
</reference>
<protein>
    <recommendedName>
        <fullName evidence="4">Flagellar motor switch protein</fullName>
    </recommendedName>
</protein>